<name>A0AAV5AFE1_9AGAM</name>
<reference evidence="1" key="1">
    <citation type="submission" date="2021-10" db="EMBL/GenBank/DDBJ databases">
        <title>De novo Genome Assembly of Clathrus columnatus (Basidiomycota, Fungi) Using Illumina and Nanopore Sequence Data.</title>
        <authorList>
            <person name="Ogiso-Tanaka E."/>
            <person name="Itagaki H."/>
            <person name="Hosoya T."/>
            <person name="Hosaka K."/>
        </authorList>
    </citation>
    <scope>NUCLEOTIDE SEQUENCE</scope>
    <source>
        <strain evidence="1">MO-923</strain>
    </source>
</reference>
<proteinExistence type="predicted"/>
<protein>
    <submittedName>
        <fullName evidence="1">Uncharacterized protein</fullName>
    </submittedName>
</protein>
<comment type="caution">
    <text evidence="1">The sequence shown here is derived from an EMBL/GenBank/DDBJ whole genome shotgun (WGS) entry which is preliminary data.</text>
</comment>
<gene>
    <name evidence="1" type="ORF">Clacol_005600</name>
</gene>
<accession>A0AAV5AFE1</accession>
<organism evidence="1 2">
    <name type="scientific">Clathrus columnatus</name>
    <dbReference type="NCBI Taxonomy" id="1419009"/>
    <lineage>
        <taxon>Eukaryota</taxon>
        <taxon>Fungi</taxon>
        <taxon>Dikarya</taxon>
        <taxon>Basidiomycota</taxon>
        <taxon>Agaricomycotina</taxon>
        <taxon>Agaricomycetes</taxon>
        <taxon>Phallomycetidae</taxon>
        <taxon>Phallales</taxon>
        <taxon>Clathraceae</taxon>
        <taxon>Clathrus</taxon>
    </lineage>
</organism>
<evidence type="ECO:0000313" key="2">
    <source>
        <dbReference type="Proteomes" id="UP001050691"/>
    </source>
</evidence>
<dbReference type="Proteomes" id="UP001050691">
    <property type="component" value="Unassembled WGS sequence"/>
</dbReference>
<evidence type="ECO:0000313" key="1">
    <source>
        <dbReference type="EMBL" id="GJJ11368.1"/>
    </source>
</evidence>
<keyword evidence="2" id="KW-1185">Reference proteome</keyword>
<dbReference type="EMBL" id="BPWL01000006">
    <property type="protein sequence ID" value="GJJ11368.1"/>
    <property type="molecule type" value="Genomic_DNA"/>
</dbReference>
<dbReference type="AlphaFoldDB" id="A0AAV5AFE1"/>
<sequence length="259" mass="30309">MNSQGIADLTSYADQPNAFQSVHSPQTEAESLSIDKHELSEFVINECAMKWPNIADFQKASNDGTINAVKARINNLKAEQRSQIFRAVKYLKAKEHAWLEDFYTAYEGLEPWAPPLNISEFKNFYGMNSRLDVHKTNDFLLHLRHMHIKALTPLYRKLREMQAAEDQAKFRRAKLFPKSTQAWREMDTKDAKLAVARFLSLDNKQQEEHLNRNSTWKESKADVDHLRHEYYTDIVFECEVKQFVKDNETSDPRLKKTQQ</sequence>